<feature type="transmembrane region" description="Helical" evidence="7">
    <location>
        <begin position="225"/>
        <end position="243"/>
    </location>
</feature>
<keyword evidence="2 7" id="KW-1003">Cell membrane</keyword>
<feature type="transmembrane region" description="Helical" evidence="7">
    <location>
        <begin position="199"/>
        <end position="218"/>
    </location>
</feature>
<feature type="transmembrane region" description="Helical" evidence="7">
    <location>
        <begin position="249"/>
        <end position="275"/>
    </location>
</feature>
<gene>
    <name evidence="8" type="primary">Lgt</name>
    <name evidence="7 9" type="synonym">lgt</name>
    <name evidence="9" type="ORF">KsCSTR_40800</name>
    <name evidence="10" type="ORF">KSMBR1_3043</name>
    <name evidence="8" type="ORF">kusta0046</name>
</gene>
<evidence type="ECO:0000313" key="9">
    <source>
        <dbReference type="EMBL" id="QII13459.1"/>
    </source>
</evidence>
<dbReference type="PANTHER" id="PTHR30589">
    <property type="entry name" value="PROLIPOPROTEIN DIACYLGLYCERYL TRANSFERASE"/>
    <property type="match status" value="1"/>
</dbReference>
<dbReference type="HAMAP" id="MF_01147">
    <property type="entry name" value="Lgt"/>
    <property type="match status" value="1"/>
</dbReference>
<dbReference type="OrthoDB" id="871140at2"/>
<proteinExistence type="inferred from homology"/>
<evidence type="ECO:0000256" key="1">
    <source>
        <dbReference type="ARBA" id="ARBA00007150"/>
    </source>
</evidence>
<comment type="pathway">
    <text evidence="7">Protein modification; lipoprotein biosynthesis (diacylglyceryl transfer).</text>
</comment>
<dbReference type="RefSeq" id="WP_099326094.1">
    <property type="nucleotide sequence ID" value="NZ_CP049055.1"/>
</dbReference>
<keyword evidence="3 7" id="KW-0808">Transferase</keyword>
<evidence type="ECO:0000256" key="3">
    <source>
        <dbReference type="ARBA" id="ARBA00022679"/>
    </source>
</evidence>
<dbReference type="Proteomes" id="UP000221734">
    <property type="component" value="Chromosome Kuenenia_stuttgartiensis_MBR1"/>
</dbReference>
<evidence type="ECO:0000313" key="11">
    <source>
        <dbReference type="Proteomes" id="UP000221734"/>
    </source>
</evidence>
<comment type="catalytic activity">
    <reaction evidence="7">
        <text>L-cysteinyl-[prolipoprotein] + a 1,2-diacyl-sn-glycero-3-phospho-(1'-sn-glycerol) = an S-1,2-diacyl-sn-glyceryl-L-cysteinyl-[prolipoprotein] + sn-glycerol 1-phosphate + H(+)</text>
        <dbReference type="Rhea" id="RHEA:56712"/>
        <dbReference type="Rhea" id="RHEA-COMP:14679"/>
        <dbReference type="Rhea" id="RHEA-COMP:14680"/>
        <dbReference type="ChEBI" id="CHEBI:15378"/>
        <dbReference type="ChEBI" id="CHEBI:29950"/>
        <dbReference type="ChEBI" id="CHEBI:57685"/>
        <dbReference type="ChEBI" id="CHEBI:64716"/>
        <dbReference type="ChEBI" id="CHEBI:140658"/>
        <dbReference type="EC" id="2.5.1.145"/>
    </reaction>
</comment>
<dbReference type="AlphaFoldDB" id="Q1Q7I8"/>
<dbReference type="EC" id="2.5.1.145" evidence="7"/>
<comment type="similarity">
    <text evidence="1 7">Belongs to the Lgt family.</text>
</comment>
<organism evidence="8">
    <name type="scientific">Kuenenia stuttgartiensis</name>
    <dbReference type="NCBI Taxonomy" id="174633"/>
    <lineage>
        <taxon>Bacteria</taxon>
        <taxon>Pseudomonadati</taxon>
        <taxon>Planctomycetota</taxon>
        <taxon>Candidatus Brocadiia</taxon>
        <taxon>Candidatus Brocadiales</taxon>
        <taxon>Candidatus Brocadiaceae</taxon>
        <taxon>Candidatus Kuenenia</taxon>
    </lineage>
</organism>
<keyword evidence="8" id="KW-0328">Glycosyltransferase</keyword>
<dbReference type="Proteomes" id="UP000501926">
    <property type="component" value="Chromosome"/>
</dbReference>
<dbReference type="UniPathway" id="UPA00664"/>
<evidence type="ECO:0000256" key="7">
    <source>
        <dbReference type="HAMAP-Rule" id="MF_01147"/>
    </source>
</evidence>
<dbReference type="KEGG" id="kst:KSMBR1_3043"/>
<sequence>MRRILFEIPIPFFSQSVPIYSYGFMLMVAFLVSIAVARWRAKKEGIDPNAITDLGIYLIFAGIAGARLFFVIQFYEDYKNNLLNIFKIYEGGLVYYGGLFAAIIMLFVFVRKRKLPVLKVIDIIAPSTALGLAFGRIGCFLNGCCFGKISLNLPWAVYFPRTVDSQGMVDGSPVFIYHYQHGLVLLSALHSLPVHPVQLYAFFSNIALFFILNSFFRFRKRNGEIVLLFGMVYPIIRFCMEALRGDNQLYFNCFTIAQIISIILFAVSTTIFVLFRIKTSKNISHISSL</sequence>
<reference evidence="10" key="4">
    <citation type="submission" date="2017-10" db="EMBL/GenBank/DDBJ databases">
        <authorList>
            <person name="Banno H."/>
            <person name="Chua N.-H."/>
        </authorList>
    </citation>
    <scope>NUCLEOTIDE SEQUENCE [LARGE SCALE GENOMIC DNA]</scope>
    <source>
        <strain evidence="10">Kuenenia_mbr1_ru-nijmegen</strain>
    </source>
</reference>
<reference evidence="11" key="3">
    <citation type="submission" date="2017-10" db="EMBL/GenBank/DDBJ databases">
        <authorList>
            <person name="Frank J."/>
        </authorList>
    </citation>
    <scope>NUCLEOTIDE SEQUENCE [LARGE SCALE GENOMIC DNA]</scope>
</reference>
<keyword evidence="8" id="KW-0449">Lipoprotein</keyword>
<feature type="transmembrane region" description="Helical" evidence="7">
    <location>
        <begin position="51"/>
        <end position="72"/>
    </location>
</feature>
<evidence type="ECO:0000313" key="10">
    <source>
        <dbReference type="EMBL" id="SOH05521.1"/>
    </source>
</evidence>
<dbReference type="NCBIfam" id="TIGR00544">
    <property type="entry name" value="lgt"/>
    <property type="match status" value="1"/>
</dbReference>
<dbReference type="GO" id="GO:0005886">
    <property type="term" value="C:plasma membrane"/>
    <property type="evidence" value="ECO:0007669"/>
    <property type="project" value="UniProtKB-SubCell"/>
</dbReference>
<keyword evidence="5 7" id="KW-1133">Transmembrane helix</keyword>
<accession>Q1Q7I8</accession>
<evidence type="ECO:0000256" key="5">
    <source>
        <dbReference type="ARBA" id="ARBA00022989"/>
    </source>
</evidence>
<feature type="transmembrane region" description="Helical" evidence="7">
    <location>
        <begin position="130"/>
        <end position="151"/>
    </location>
</feature>
<reference evidence="8" key="1">
    <citation type="journal article" date="2006" name="Nature">
        <title>Deciphering the evolution and metabolism of an anammox bacterium from a community genome.</title>
        <authorList>
            <person name="Strous M."/>
            <person name="Pelletier E."/>
            <person name="Mangenot S."/>
            <person name="Rattei T."/>
            <person name="Lehner A."/>
            <person name="Taylor M.W."/>
            <person name="Horn M."/>
            <person name="Daims H."/>
            <person name="Bartol-Mavel D."/>
            <person name="Wincker P."/>
            <person name="Barbe V."/>
            <person name="Fonknechten N."/>
            <person name="Vallenet D."/>
            <person name="Segurens B."/>
            <person name="Schenowitz-Truong C."/>
            <person name="Medigue C."/>
            <person name="Collingro A."/>
            <person name="Snel B."/>
            <person name="Dutilh B.E."/>
            <person name="OpDenCamp H.J.M."/>
            <person name="vanDerDrift C."/>
            <person name="Cirpus I."/>
            <person name="vanDePas-Schoonen K.T."/>
            <person name="Harhangi H.R."/>
            <person name="vanNiftrik L."/>
            <person name="Schmid M."/>
            <person name="Keltjens J."/>
            <person name="vanDeVossenberg J."/>
            <person name="Kartal B."/>
            <person name="Meier H."/>
            <person name="Frishman D."/>
            <person name="Huynen M.A."/>
            <person name="Mewes H."/>
            <person name="Weissenbach J."/>
            <person name="Jetten M.S.M."/>
            <person name="Wagner M."/>
            <person name="LePaslier D."/>
        </authorList>
    </citation>
    <scope>NUCLEOTIDE SEQUENCE</scope>
</reference>
<dbReference type="PANTHER" id="PTHR30589:SF0">
    <property type="entry name" value="PHOSPHATIDYLGLYCEROL--PROLIPOPROTEIN DIACYLGLYCERYL TRANSFERASE"/>
    <property type="match status" value="1"/>
</dbReference>
<dbReference type="EMBL" id="LT934425">
    <property type="protein sequence ID" value="SOH05521.1"/>
    <property type="molecule type" value="Genomic_DNA"/>
</dbReference>
<comment type="function">
    <text evidence="7">Catalyzes the transfer of the diacylglyceryl group from phosphatidylglycerol to the sulfhydryl group of the N-terminal cysteine of a prolipoprotein, the first step in the formation of mature lipoproteins.</text>
</comment>
<dbReference type="EMBL" id="CT030148">
    <property type="protein sequence ID" value="CAJ70791.1"/>
    <property type="molecule type" value="Genomic_DNA"/>
</dbReference>
<evidence type="ECO:0000313" key="8">
    <source>
        <dbReference type="EMBL" id="CAJ70791.1"/>
    </source>
</evidence>
<keyword evidence="11" id="KW-1185">Reference proteome</keyword>
<feature type="transmembrane region" description="Helical" evidence="7">
    <location>
        <begin position="20"/>
        <end position="39"/>
    </location>
</feature>
<dbReference type="GO" id="GO:0042158">
    <property type="term" value="P:lipoprotein biosynthetic process"/>
    <property type="evidence" value="ECO:0007669"/>
    <property type="project" value="UniProtKB-UniRule"/>
</dbReference>
<evidence type="ECO:0000256" key="6">
    <source>
        <dbReference type="ARBA" id="ARBA00023136"/>
    </source>
</evidence>
<evidence type="ECO:0000256" key="4">
    <source>
        <dbReference type="ARBA" id="ARBA00022692"/>
    </source>
</evidence>
<feature type="binding site" evidence="7">
    <location>
        <position position="136"/>
    </location>
    <ligand>
        <name>a 1,2-diacyl-sn-glycero-3-phospho-(1'-sn-glycerol)</name>
        <dbReference type="ChEBI" id="CHEBI:64716"/>
    </ligand>
</feature>
<dbReference type="EMBL" id="CP049055">
    <property type="protein sequence ID" value="QII13459.1"/>
    <property type="molecule type" value="Genomic_DNA"/>
</dbReference>
<dbReference type="InterPro" id="IPR001640">
    <property type="entry name" value="Lgt"/>
</dbReference>
<reference evidence="9 12" key="5">
    <citation type="submission" date="2020-02" db="EMBL/GenBank/DDBJ databases">
        <title>Newly sequenced genome of strain CSTR1 showed variability in Candidatus Kuenenia stuttgartiensis genomes.</title>
        <authorList>
            <person name="Ding C."/>
            <person name="Adrian L."/>
        </authorList>
    </citation>
    <scope>NUCLEOTIDE SEQUENCE [LARGE SCALE GENOMIC DNA]</scope>
    <source>
        <strain evidence="9 12">CSTR1</strain>
    </source>
</reference>
<feature type="transmembrane region" description="Helical" evidence="7">
    <location>
        <begin position="92"/>
        <end position="110"/>
    </location>
</feature>
<comment type="subcellular location">
    <subcellularLocation>
        <location evidence="7">Cell membrane</location>
        <topology evidence="7">Multi-pass membrane protein</topology>
    </subcellularLocation>
</comment>
<protein>
    <recommendedName>
        <fullName evidence="7">Phosphatidylglycerol--prolipoprotein diacylglyceryl transferase</fullName>
        <ecNumber evidence="7">2.5.1.145</ecNumber>
    </recommendedName>
</protein>
<keyword evidence="4 7" id="KW-0812">Transmembrane</keyword>
<evidence type="ECO:0000313" key="12">
    <source>
        <dbReference type="Proteomes" id="UP000501926"/>
    </source>
</evidence>
<dbReference type="GO" id="GO:0008961">
    <property type="term" value="F:phosphatidylglycerol-prolipoprotein diacylglyceryl transferase activity"/>
    <property type="evidence" value="ECO:0007669"/>
    <property type="project" value="UniProtKB-UniRule"/>
</dbReference>
<dbReference type="Pfam" id="PF01790">
    <property type="entry name" value="LGT"/>
    <property type="match status" value="1"/>
</dbReference>
<keyword evidence="6 7" id="KW-0472">Membrane</keyword>
<reference evidence="8" key="2">
    <citation type="submission" date="2006-01" db="EMBL/GenBank/DDBJ databases">
        <authorList>
            <person name="Genoscope"/>
        </authorList>
    </citation>
    <scope>NUCLEOTIDE SEQUENCE</scope>
</reference>
<name>Q1Q7I8_KUEST</name>
<evidence type="ECO:0000256" key="2">
    <source>
        <dbReference type="ARBA" id="ARBA00022475"/>
    </source>
</evidence>